<organism evidence="2 3">
    <name type="scientific">Rhodobacter ferrooxidans</name>
    <dbReference type="NCBI Taxonomy" id="371731"/>
    <lineage>
        <taxon>Bacteria</taxon>
        <taxon>Pseudomonadati</taxon>
        <taxon>Pseudomonadota</taxon>
        <taxon>Alphaproteobacteria</taxon>
        <taxon>Rhodobacterales</taxon>
        <taxon>Rhodobacter group</taxon>
        <taxon>Rhodobacter</taxon>
    </lineage>
</organism>
<dbReference type="eggNOG" id="ENOG502ZSNZ">
    <property type="taxonomic scope" value="Bacteria"/>
</dbReference>
<protein>
    <recommendedName>
        <fullName evidence="4">DUF302 domain-containing protein</fullName>
    </recommendedName>
</protein>
<keyword evidence="1" id="KW-0732">Signal</keyword>
<comment type="caution">
    <text evidence="2">The sequence shown here is derived from an EMBL/GenBank/DDBJ whole genome shotgun (WGS) entry which is preliminary data.</text>
</comment>
<dbReference type="Proteomes" id="UP000010121">
    <property type="component" value="Unassembled WGS sequence"/>
</dbReference>
<evidence type="ECO:0000313" key="3">
    <source>
        <dbReference type="Proteomes" id="UP000010121"/>
    </source>
</evidence>
<sequence length="162" mass="17506">MFKTLLSSAALILALTPASFAAPLMVQDIDVQIDMMALSNAEAATRFATMEGDLENALTARLIDRIAEKGVHIIVDVSEVELSNSYTEKMSLADTRLVANVKITDDTDNSNFNAYELSVDINAAKVFFPEGTDVMTLPATSEVYYTSLIAAFADAVVSKLDE</sequence>
<feature type="chain" id="PRO_5002989777" description="DUF302 domain-containing protein" evidence="1">
    <location>
        <begin position="22"/>
        <end position="162"/>
    </location>
</feature>
<reference evidence="2 3" key="1">
    <citation type="submission" date="2009-08" db="EMBL/GenBank/DDBJ databases">
        <title>The draft genome of Rhodobacter sp. SW2.</title>
        <authorList>
            <consortium name="US DOE Joint Genome Institute (JGI-PGF)"/>
            <person name="Lucas S."/>
            <person name="Copeland A."/>
            <person name="Lapidus A."/>
            <person name="Glavina del Rio T."/>
            <person name="Tice H."/>
            <person name="Bruce D."/>
            <person name="Goodwin L."/>
            <person name="Pitluck S."/>
            <person name="Larimer F."/>
            <person name="Land M.L."/>
            <person name="Hauser L."/>
            <person name="Emerson D."/>
        </authorList>
    </citation>
    <scope>NUCLEOTIDE SEQUENCE [LARGE SCALE GENOMIC DNA]</scope>
    <source>
        <strain evidence="2 3">SW2</strain>
    </source>
</reference>
<gene>
    <name evidence="2" type="ORF">Rsw2DRAFT_1908</name>
</gene>
<accession>C8S1I0</accession>
<evidence type="ECO:0000256" key="1">
    <source>
        <dbReference type="SAM" id="SignalP"/>
    </source>
</evidence>
<dbReference type="AlphaFoldDB" id="C8S1I0"/>
<dbReference type="EMBL" id="ACYY01000011">
    <property type="protein sequence ID" value="EEW25153.1"/>
    <property type="molecule type" value="Genomic_DNA"/>
</dbReference>
<name>C8S1I0_9RHOB</name>
<dbReference type="RefSeq" id="WP_008030382.1">
    <property type="nucleotide sequence ID" value="NZ_ACYY01000011.1"/>
</dbReference>
<evidence type="ECO:0000313" key="2">
    <source>
        <dbReference type="EMBL" id="EEW25153.1"/>
    </source>
</evidence>
<evidence type="ECO:0008006" key="4">
    <source>
        <dbReference type="Google" id="ProtNLM"/>
    </source>
</evidence>
<dbReference type="STRING" id="371731.Rsw2DRAFT_1908"/>
<proteinExistence type="predicted"/>
<feature type="signal peptide" evidence="1">
    <location>
        <begin position="1"/>
        <end position="21"/>
    </location>
</feature>
<keyword evidence="3" id="KW-1185">Reference proteome</keyword>
<dbReference type="OrthoDB" id="7864986at2"/>